<reference evidence="6" key="1">
    <citation type="submission" date="2017-11" db="EMBL/GenBank/DDBJ databases">
        <authorList>
            <person name="Wibberg D."/>
        </authorList>
    </citation>
    <scope>NUCLEOTIDE SEQUENCE [LARGE SCALE GENOMIC DNA]</scope>
</reference>
<dbReference type="Proteomes" id="UP000235464">
    <property type="component" value="Chromosome I"/>
</dbReference>
<dbReference type="PANTHER" id="PTHR12128">
    <property type="entry name" value="DIHYDRODIPICOLINATE SYNTHASE"/>
    <property type="match status" value="1"/>
</dbReference>
<dbReference type="InterPro" id="IPR013785">
    <property type="entry name" value="Aldolase_TIM"/>
</dbReference>
<feature type="binding site" evidence="4">
    <location>
        <position position="215"/>
    </location>
    <ligand>
        <name>pyruvate</name>
        <dbReference type="ChEBI" id="CHEBI:15361"/>
    </ligand>
</feature>
<dbReference type="GO" id="GO:0047449">
    <property type="term" value="F:2-dehydro-3-deoxy-L-arabinonate dehydratase activity"/>
    <property type="evidence" value="ECO:0007669"/>
    <property type="project" value="UniProtKB-EC"/>
</dbReference>
<protein>
    <submittedName>
        <fullName evidence="5">L-2-keto-3-deoxyarabonate dehydratase</fullName>
        <ecNumber evidence="5">4.2.1.43</ecNumber>
    </submittedName>
</protein>
<dbReference type="RefSeq" id="WP_010043202.1">
    <property type="nucleotide sequence ID" value="NZ_LT962942.1"/>
</dbReference>
<organism evidence="5 6">
    <name type="scientific">Streptomyces chartreusis NRRL 3882</name>
    <dbReference type="NCBI Taxonomy" id="1079985"/>
    <lineage>
        <taxon>Bacteria</taxon>
        <taxon>Bacillati</taxon>
        <taxon>Actinomycetota</taxon>
        <taxon>Actinomycetes</taxon>
        <taxon>Kitasatosporales</taxon>
        <taxon>Streptomycetaceae</taxon>
        <taxon>Streptomyces</taxon>
    </lineage>
</organism>
<accession>A0A2N9BKG2</accession>
<comment type="similarity">
    <text evidence="1 3">Belongs to the DapA family.</text>
</comment>
<name>A0A2N9BKG2_STRCX</name>
<dbReference type="GO" id="GO:0005829">
    <property type="term" value="C:cytosol"/>
    <property type="evidence" value="ECO:0007669"/>
    <property type="project" value="TreeGrafter"/>
</dbReference>
<evidence type="ECO:0000256" key="4">
    <source>
        <dbReference type="PIRSR" id="PIRSR001365-2"/>
    </source>
</evidence>
<dbReference type="EC" id="4.2.1.43" evidence="5"/>
<evidence type="ECO:0000313" key="6">
    <source>
        <dbReference type="Proteomes" id="UP000235464"/>
    </source>
</evidence>
<gene>
    <name evidence="5" type="primary">araD</name>
    <name evidence="5" type="ORF">SCNRRL3882_7288</name>
</gene>
<dbReference type="InterPro" id="IPR002220">
    <property type="entry name" value="DapA-like"/>
</dbReference>
<dbReference type="AlphaFoldDB" id="A0A2N9BKG2"/>
<evidence type="ECO:0000256" key="1">
    <source>
        <dbReference type="ARBA" id="ARBA00007592"/>
    </source>
</evidence>
<sequence>MAALSRDTTGVYAIAPTPFDESGAIDFDSLSRLIDFYGSAGVTGLTLLGQMGEAPKLSHDESVCIVQYVIKRTDLPIVVGVSAPGYAAMRALTADVMSAGACGVMIAPPNTLRTDDQIVSYYEGASAAIGEDVPFVIQDYPLSFSVVMSPSVIARIAGVAPGCVMLKHEDWPGLEKISTLRRLQADGAMPRLSILCGNGGLFLDFETERGADGAMTGYCVPELLVDVVRLTAAGDREAAHDLFDAHLPLLRYEQQPGVGLAVRKYVMKRRGILASDIQRMPGAALSARARGEVDYLLTRLARKDSRVVVTA</sequence>
<dbReference type="SMART" id="SM01130">
    <property type="entry name" value="DHDPS"/>
    <property type="match status" value="1"/>
</dbReference>
<dbReference type="OrthoDB" id="9778880at2"/>
<dbReference type="CDD" id="cd00408">
    <property type="entry name" value="DHDPS-like"/>
    <property type="match status" value="1"/>
</dbReference>
<evidence type="ECO:0000256" key="2">
    <source>
        <dbReference type="ARBA" id="ARBA00023239"/>
    </source>
</evidence>
<dbReference type="SUPFAM" id="SSF51569">
    <property type="entry name" value="Aldolase"/>
    <property type="match status" value="1"/>
</dbReference>
<evidence type="ECO:0000313" key="5">
    <source>
        <dbReference type="EMBL" id="SOR83842.1"/>
    </source>
</evidence>
<proteinExistence type="inferred from homology"/>
<keyword evidence="2 3" id="KW-0456">Lyase</keyword>
<dbReference type="Gene3D" id="3.20.20.70">
    <property type="entry name" value="Aldolase class I"/>
    <property type="match status" value="1"/>
</dbReference>
<dbReference type="Pfam" id="PF00701">
    <property type="entry name" value="DHDPS"/>
    <property type="match status" value="1"/>
</dbReference>
<dbReference type="PIRSF" id="PIRSF001365">
    <property type="entry name" value="DHDPS"/>
    <property type="match status" value="1"/>
</dbReference>
<dbReference type="GO" id="GO:0008840">
    <property type="term" value="F:4-hydroxy-tetrahydrodipicolinate synthase activity"/>
    <property type="evidence" value="ECO:0007669"/>
    <property type="project" value="TreeGrafter"/>
</dbReference>
<keyword evidence="6" id="KW-1185">Reference proteome</keyword>
<dbReference type="PANTHER" id="PTHR12128:SF66">
    <property type="entry name" value="4-HYDROXY-2-OXOGLUTARATE ALDOLASE, MITOCHONDRIAL"/>
    <property type="match status" value="1"/>
</dbReference>
<dbReference type="EMBL" id="LT963352">
    <property type="protein sequence ID" value="SOR83842.1"/>
    <property type="molecule type" value="Genomic_DNA"/>
</dbReference>
<evidence type="ECO:0000256" key="3">
    <source>
        <dbReference type="PIRNR" id="PIRNR001365"/>
    </source>
</evidence>